<dbReference type="VEuPathDB" id="PiroplasmaDB:BEWA_054030"/>
<dbReference type="PANTHER" id="PTHR13042">
    <property type="entry name" value="UBIQUITIN-LIKE PROTEIN 5"/>
    <property type="match status" value="1"/>
</dbReference>
<keyword evidence="3" id="KW-1185">Reference proteome</keyword>
<dbReference type="RefSeq" id="XP_004832799.1">
    <property type="nucleotide sequence ID" value="XM_004832742.1"/>
</dbReference>
<keyword evidence="1" id="KW-0833">Ubl conjugation pathway</keyword>
<dbReference type="Gene3D" id="3.10.20.90">
    <property type="entry name" value="Phosphatidylinositol 3-kinase Catalytic Subunit, Chain A, domain 1"/>
    <property type="match status" value="1"/>
</dbReference>
<dbReference type="InterPro" id="IPR029071">
    <property type="entry name" value="Ubiquitin-like_domsf"/>
</dbReference>
<dbReference type="Proteomes" id="UP000031512">
    <property type="component" value="Unassembled WGS sequence"/>
</dbReference>
<evidence type="ECO:0000313" key="3">
    <source>
        <dbReference type="Proteomes" id="UP000031512"/>
    </source>
</evidence>
<comment type="caution">
    <text evidence="2">The sequence shown here is derived from an EMBL/GenBank/DDBJ whole genome shotgun (WGS) entry which is preliminary data.</text>
</comment>
<sequence length="42" mass="4727">MAQMIEVILNDRLGRKIRVKCNSDDTILDLKKLVAAQTGKNL</sequence>
<protein>
    <submittedName>
        <fullName evidence="2">Ubiquitin, putative</fullName>
    </submittedName>
</protein>
<dbReference type="AlphaFoldDB" id="L1LD43"/>
<evidence type="ECO:0000256" key="1">
    <source>
        <dbReference type="ARBA" id="ARBA00022786"/>
    </source>
</evidence>
<dbReference type="KEGG" id="beq:BEWA_054030"/>
<dbReference type="InterPro" id="IPR039732">
    <property type="entry name" value="Hub1/Ubl5"/>
</dbReference>
<evidence type="ECO:0000313" key="2">
    <source>
        <dbReference type="EMBL" id="EKX73347.1"/>
    </source>
</evidence>
<dbReference type="EMBL" id="ACOU01000003">
    <property type="protein sequence ID" value="EKX73347.1"/>
    <property type="molecule type" value="Genomic_DNA"/>
</dbReference>
<accession>L1LD43</accession>
<dbReference type="SUPFAM" id="SSF54236">
    <property type="entry name" value="Ubiquitin-like"/>
    <property type="match status" value="1"/>
</dbReference>
<proteinExistence type="predicted"/>
<gene>
    <name evidence="2" type="ORF">BEWA_054030</name>
</gene>
<dbReference type="GeneID" id="15802954"/>
<dbReference type="STRING" id="1537102.L1LD43"/>
<organism evidence="2 3">
    <name type="scientific">Theileria equi strain WA</name>
    <dbReference type="NCBI Taxonomy" id="1537102"/>
    <lineage>
        <taxon>Eukaryota</taxon>
        <taxon>Sar</taxon>
        <taxon>Alveolata</taxon>
        <taxon>Apicomplexa</taxon>
        <taxon>Aconoidasida</taxon>
        <taxon>Piroplasmida</taxon>
        <taxon>Theileriidae</taxon>
        <taxon>Theileria</taxon>
    </lineage>
</organism>
<dbReference type="eggNOG" id="KOG3493">
    <property type="taxonomic scope" value="Eukaryota"/>
</dbReference>
<reference evidence="2 3" key="1">
    <citation type="journal article" date="2012" name="BMC Genomics">
        <title>Comparative genomic analysis and phylogenetic position of Theileria equi.</title>
        <authorList>
            <person name="Kappmeyer L.S."/>
            <person name="Thiagarajan M."/>
            <person name="Herndon D.R."/>
            <person name="Ramsay J.D."/>
            <person name="Caler E."/>
            <person name="Djikeng A."/>
            <person name="Gillespie J.J."/>
            <person name="Lau A.O."/>
            <person name="Roalson E.H."/>
            <person name="Silva J.C."/>
            <person name="Silva M.G."/>
            <person name="Suarez C.E."/>
            <person name="Ueti M.W."/>
            <person name="Nene V.M."/>
            <person name="Mealey R.H."/>
            <person name="Knowles D.P."/>
            <person name="Brayton K.A."/>
        </authorList>
    </citation>
    <scope>NUCLEOTIDE SEQUENCE [LARGE SCALE GENOMIC DNA]</scope>
    <source>
        <strain evidence="2 3">WA</strain>
    </source>
</reference>
<dbReference type="OrthoDB" id="3881at2759"/>
<name>L1LD43_THEEQ</name>